<dbReference type="OrthoDB" id="197680at2"/>
<feature type="domain" description="Glycoside hydrolase 123 catalytic" evidence="1">
    <location>
        <begin position="196"/>
        <end position="507"/>
    </location>
</feature>
<dbReference type="InterPro" id="IPR025150">
    <property type="entry name" value="GH123_cat"/>
</dbReference>
<dbReference type="AlphaFoldDB" id="A0A1M6CE77"/>
<dbReference type="STRING" id="558155.SAMN04487911_103173"/>
<reference evidence="2 3" key="1">
    <citation type="submission" date="2016-11" db="EMBL/GenBank/DDBJ databases">
        <authorList>
            <person name="Jaros S."/>
            <person name="Januszkiewicz K."/>
            <person name="Wedrychowicz H."/>
        </authorList>
    </citation>
    <scope>NUCLEOTIDE SEQUENCE [LARGE SCALE GENOMIC DNA]</scope>
    <source>
        <strain evidence="2 3">CGMCC 1.8863</strain>
    </source>
</reference>
<sequence>MKNICLTSLMFLFLTVSVYSQIWIVDPLEALYPDRNNEKSWSRHWSADFIMQTDVAAHLLVKTPKNSPFTITAEIDGRSLADGSFFELIDVPVEQNTGLDSRTELYTGAPNPFVIRKAPFKIYEVIKPVDKSIFISDGNYRAFRFVLPEAYKSPGETTIKFTVTSQETTYVGEFKPRIHAIDIPSASKSEFFYTNWFNLSKMEYHHGVVRWTEAWFEMLDKYASLMSKGRQNAILIPAELIYVEKGEIKLAADKMWRFLQVFQRHGFRFFEAPHLMNRGPNDDWGDAELKVALSGKRYYTEGGKKDVQKIITLLRDFAVKHNIVDNWLQHISDEPTAVNAACYRDIADQVKELFPEALIMEATNDRDNLAGAIDIWCPIINDFQENEAFFRNREQKGEQIFVYTCLIPGGQWLNRTLDMEKLRQVYFGWGAARYNTDGYLHWGLNQYQADPYQTSAVKHPSPGAGPNNYLPAGDTHIIYPGKNGPLSSLRFEAHRGGIEDYELLQLLKIKDEKRYEELIARLFRTYTDYNLSIQDYRAVKRELLETLKND</sequence>
<proteinExistence type="predicted"/>
<dbReference type="EMBL" id="FQYX01000003">
    <property type="protein sequence ID" value="SHI59307.1"/>
    <property type="molecule type" value="Genomic_DNA"/>
</dbReference>
<evidence type="ECO:0000259" key="1">
    <source>
        <dbReference type="Pfam" id="PF13320"/>
    </source>
</evidence>
<protein>
    <recommendedName>
        <fullName evidence="1">Glycoside hydrolase 123 catalytic domain-containing protein</fullName>
    </recommendedName>
</protein>
<evidence type="ECO:0000313" key="3">
    <source>
        <dbReference type="Proteomes" id="UP000184231"/>
    </source>
</evidence>
<accession>A0A1M6CE77</accession>
<evidence type="ECO:0000313" key="2">
    <source>
        <dbReference type="EMBL" id="SHI59307.1"/>
    </source>
</evidence>
<gene>
    <name evidence="2" type="ORF">SAMN04487911_103173</name>
</gene>
<organism evidence="2 3">
    <name type="scientific">Arenibacter nanhaiticus</name>
    <dbReference type="NCBI Taxonomy" id="558155"/>
    <lineage>
        <taxon>Bacteria</taxon>
        <taxon>Pseudomonadati</taxon>
        <taxon>Bacteroidota</taxon>
        <taxon>Flavobacteriia</taxon>
        <taxon>Flavobacteriales</taxon>
        <taxon>Flavobacteriaceae</taxon>
        <taxon>Arenibacter</taxon>
    </lineage>
</organism>
<keyword evidence="3" id="KW-1185">Reference proteome</keyword>
<dbReference type="Proteomes" id="UP000184231">
    <property type="component" value="Unassembled WGS sequence"/>
</dbReference>
<dbReference type="RefSeq" id="WP_072763231.1">
    <property type="nucleotide sequence ID" value="NZ_FQYX01000003.1"/>
</dbReference>
<dbReference type="Pfam" id="PF13320">
    <property type="entry name" value="GH123_cat"/>
    <property type="match status" value="1"/>
</dbReference>
<name>A0A1M6CE77_9FLAO</name>